<reference evidence="1 2" key="1">
    <citation type="submission" date="2019-02" db="EMBL/GenBank/DDBJ databases">
        <title>Deep-cultivation of Planctomycetes and their phenomic and genomic characterization uncovers novel biology.</title>
        <authorList>
            <person name="Wiegand S."/>
            <person name="Jogler M."/>
            <person name="Boedeker C."/>
            <person name="Pinto D."/>
            <person name="Vollmers J."/>
            <person name="Rivas-Marin E."/>
            <person name="Kohn T."/>
            <person name="Peeters S.H."/>
            <person name="Heuer A."/>
            <person name="Rast P."/>
            <person name="Oberbeckmann S."/>
            <person name="Bunk B."/>
            <person name="Jeske O."/>
            <person name="Meyerdierks A."/>
            <person name="Storesund J.E."/>
            <person name="Kallscheuer N."/>
            <person name="Luecker S."/>
            <person name="Lage O.M."/>
            <person name="Pohl T."/>
            <person name="Merkel B.J."/>
            <person name="Hornburger P."/>
            <person name="Mueller R.-W."/>
            <person name="Bruemmer F."/>
            <person name="Labrenz M."/>
            <person name="Spormann A.M."/>
            <person name="Op den Camp H."/>
            <person name="Overmann J."/>
            <person name="Amann R."/>
            <person name="Jetten M.S.M."/>
            <person name="Mascher T."/>
            <person name="Medema M.H."/>
            <person name="Devos D.P."/>
            <person name="Kaster A.-K."/>
            <person name="Ovreas L."/>
            <person name="Rohde M."/>
            <person name="Galperin M.Y."/>
            <person name="Jogler C."/>
        </authorList>
    </citation>
    <scope>NUCLEOTIDE SEQUENCE [LARGE SCALE GENOMIC DNA]</scope>
    <source>
        <strain evidence="1 2">Pan265</strain>
    </source>
</reference>
<sequence>MGVADDLVEVAGDVGVGPVEELVGDAVEEDQVVEGEAVVEFEEEGSGEGDGRVEFGELDLRAPMIVFEDHAEGSGGVEGEVLFDGDGDDGVGFIPWRVVPDAEGLVGEEDHALDVAVGVDEVGGVGG</sequence>
<organism evidence="1 2">
    <name type="scientific">Mucisphaera calidilacus</name>
    <dbReference type="NCBI Taxonomy" id="2527982"/>
    <lineage>
        <taxon>Bacteria</taxon>
        <taxon>Pseudomonadati</taxon>
        <taxon>Planctomycetota</taxon>
        <taxon>Phycisphaerae</taxon>
        <taxon>Phycisphaerales</taxon>
        <taxon>Phycisphaeraceae</taxon>
        <taxon>Mucisphaera</taxon>
    </lineage>
</organism>
<dbReference type="EMBL" id="CP036280">
    <property type="protein sequence ID" value="QDU72777.1"/>
    <property type="molecule type" value="Genomic_DNA"/>
</dbReference>
<proteinExistence type="predicted"/>
<dbReference type="Proteomes" id="UP000320386">
    <property type="component" value="Chromosome"/>
</dbReference>
<evidence type="ECO:0000313" key="2">
    <source>
        <dbReference type="Proteomes" id="UP000320386"/>
    </source>
</evidence>
<gene>
    <name evidence="1" type="ORF">Pan265_26510</name>
</gene>
<dbReference type="RefSeq" id="WP_145446936.1">
    <property type="nucleotide sequence ID" value="NZ_CP036280.1"/>
</dbReference>
<keyword evidence="2" id="KW-1185">Reference proteome</keyword>
<evidence type="ECO:0000313" key="1">
    <source>
        <dbReference type="EMBL" id="QDU72777.1"/>
    </source>
</evidence>
<protein>
    <submittedName>
        <fullName evidence="1">Uncharacterized protein</fullName>
    </submittedName>
</protein>
<dbReference type="KEGG" id="mcad:Pan265_26510"/>
<accession>A0A518C0P3</accession>
<name>A0A518C0P3_9BACT</name>
<dbReference type="AlphaFoldDB" id="A0A518C0P3"/>